<dbReference type="PATRIC" id="fig|1396.539.peg.5107"/>
<reference evidence="1 2" key="1">
    <citation type="submission" date="2015-09" db="EMBL/GenBank/DDBJ databases">
        <title>Bacillus cereus food isolates.</title>
        <authorList>
            <person name="Boekhorst J."/>
        </authorList>
    </citation>
    <scope>NUCLEOTIDE SEQUENCE [LARGE SCALE GENOMIC DNA]</scope>
    <source>
        <strain evidence="1 2">B4082</strain>
    </source>
</reference>
<dbReference type="EMBL" id="LJKA01000084">
    <property type="protein sequence ID" value="KZD26204.1"/>
    <property type="molecule type" value="Genomic_DNA"/>
</dbReference>
<dbReference type="Proteomes" id="UP000076501">
    <property type="component" value="Unassembled WGS sequence"/>
</dbReference>
<evidence type="ECO:0000313" key="1">
    <source>
        <dbReference type="EMBL" id="KZD26204.1"/>
    </source>
</evidence>
<gene>
    <name evidence="1" type="ORF">B4082_5919</name>
</gene>
<proteinExistence type="predicted"/>
<sequence>MVGENQYKGKHELQPWSIFPAIYGGKDGQMIVKEEER</sequence>
<evidence type="ECO:0000313" key="2">
    <source>
        <dbReference type="Proteomes" id="UP000076501"/>
    </source>
</evidence>
<protein>
    <submittedName>
        <fullName evidence="1">Uncharacterized protein</fullName>
    </submittedName>
</protein>
<organism evidence="1 2">
    <name type="scientific">Bacillus cereus</name>
    <dbReference type="NCBI Taxonomy" id="1396"/>
    <lineage>
        <taxon>Bacteria</taxon>
        <taxon>Bacillati</taxon>
        <taxon>Bacillota</taxon>
        <taxon>Bacilli</taxon>
        <taxon>Bacillales</taxon>
        <taxon>Bacillaceae</taxon>
        <taxon>Bacillus</taxon>
        <taxon>Bacillus cereus group</taxon>
    </lineage>
</organism>
<comment type="caution">
    <text evidence="1">The sequence shown here is derived from an EMBL/GenBank/DDBJ whole genome shotgun (WGS) entry which is preliminary data.</text>
</comment>
<accession>A0A164BDX7</accession>
<name>A0A164BDX7_BACCE</name>
<dbReference type="AlphaFoldDB" id="A0A164BDX7"/>